<protein>
    <submittedName>
        <fullName evidence="3">Type II secretion system protein E</fullName>
    </submittedName>
</protein>
<gene>
    <name evidence="3" type="ordered locus">Calhy_0382</name>
</gene>
<dbReference type="RefSeq" id="WP_013402339.1">
    <property type="nucleotide sequence ID" value="NC_014652.1"/>
</dbReference>
<dbReference type="eggNOG" id="COG4962">
    <property type="taxonomic scope" value="Bacteria"/>
</dbReference>
<dbReference type="HOGENOM" id="CLU_727002_0_0_9"/>
<dbReference type="STRING" id="632292.Calhy_0382"/>
<proteinExistence type="inferred from homology"/>
<keyword evidence="4" id="KW-1185">Reference proteome</keyword>
<dbReference type="Pfam" id="PF00437">
    <property type="entry name" value="T2SSE"/>
    <property type="match status" value="1"/>
</dbReference>
<evidence type="ECO:0000313" key="4">
    <source>
        <dbReference type="Proteomes" id="UP000006890"/>
    </source>
</evidence>
<evidence type="ECO:0000256" key="1">
    <source>
        <dbReference type="ARBA" id="ARBA00006611"/>
    </source>
</evidence>
<feature type="domain" description="Bacterial type II secretion system protein E" evidence="2">
    <location>
        <begin position="140"/>
        <end position="328"/>
    </location>
</feature>
<dbReference type="Gene3D" id="3.30.450.380">
    <property type="match status" value="1"/>
</dbReference>
<comment type="similarity">
    <text evidence="1">Belongs to the GSP E family.</text>
</comment>
<reference key="1">
    <citation type="submission" date="2010-09" db="EMBL/GenBank/DDBJ databases">
        <title>Complete sequence of Caldicellulosiruptor hydrothermalis 108.</title>
        <authorList>
            <consortium name="US DOE Joint Genome Institute"/>
            <person name="Lucas S."/>
            <person name="Copeland A."/>
            <person name="Lapidus A."/>
            <person name="Cheng J.-F."/>
            <person name="Bruce D."/>
            <person name="Goodwin L."/>
            <person name="Pitluck S."/>
            <person name="Davenport K."/>
            <person name="Detter J.C."/>
            <person name="Han C."/>
            <person name="Tapia R."/>
            <person name="Land M."/>
            <person name="Hauser L."/>
            <person name="Chang Y.-J."/>
            <person name="Jeffries C."/>
            <person name="Kyrpides N."/>
            <person name="Ivanova N."/>
            <person name="Mikhailova N."/>
            <person name="Blumer-Schuette S.E."/>
            <person name="Kelly R.M."/>
            <person name="Woyke T."/>
        </authorList>
    </citation>
    <scope>NUCLEOTIDE SEQUENCE</scope>
    <source>
        <strain>108</strain>
    </source>
</reference>
<dbReference type="Proteomes" id="UP000006890">
    <property type="component" value="Chromosome"/>
</dbReference>
<dbReference type="OrthoDB" id="9810761at2"/>
<dbReference type="KEGG" id="chd:Calhy_0382"/>
<dbReference type="InterPro" id="IPR027417">
    <property type="entry name" value="P-loop_NTPase"/>
</dbReference>
<evidence type="ECO:0000313" key="3">
    <source>
        <dbReference type="EMBL" id="ADQ06130.1"/>
    </source>
</evidence>
<dbReference type="SUPFAM" id="SSF52540">
    <property type="entry name" value="P-loop containing nucleoside triphosphate hydrolases"/>
    <property type="match status" value="1"/>
</dbReference>
<dbReference type="CDD" id="cd01130">
    <property type="entry name" value="VirB11-like_ATPase"/>
    <property type="match status" value="1"/>
</dbReference>
<dbReference type="EMBL" id="CP002219">
    <property type="protein sequence ID" value="ADQ06130.1"/>
    <property type="molecule type" value="Genomic_DNA"/>
</dbReference>
<dbReference type="InterPro" id="IPR050921">
    <property type="entry name" value="T4SS_GSP_E_ATPase"/>
</dbReference>
<evidence type="ECO:0000259" key="2">
    <source>
        <dbReference type="Pfam" id="PF00437"/>
    </source>
</evidence>
<organism evidence="3 4">
    <name type="scientific">Caldicellulosiruptor hydrothermalis (strain DSM 18901 / VKM B-2411 / 108)</name>
    <dbReference type="NCBI Taxonomy" id="632292"/>
    <lineage>
        <taxon>Bacteria</taxon>
        <taxon>Bacillati</taxon>
        <taxon>Bacillota</taxon>
        <taxon>Bacillota incertae sedis</taxon>
        <taxon>Caldicellulosiruptorales</taxon>
        <taxon>Caldicellulosiruptoraceae</taxon>
        <taxon>Caldicellulosiruptor</taxon>
    </lineage>
</organism>
<sequence length="378" mass="43341">MIINPMHVNLRIDTEELEEEKITEIIQELIRRRPEVIAANELQLANLGSEIQKIITEKGFKKISVKDVINNMVGYGILQDLLEDPEVTDVFVNGPDYIACKKNGIVYRTNKKFKSKKQLREFIKRVVVLNGKWINENEAKVVVSDPRQTLRIVATLEVLTLDTPVLRIRKPPTSRTLDELVELKVLTPQQANQLKDFVKTRKTIVIAGAPASGKTALLSALIREIPEAEQYKVIQESAEIPRLHDNSWVELIRQTDNPNIKEYSLFELTRLGLLESLDRIIIGEIKGKEAYEWIMAVYSGMWGSMTTIHSNSAEEAIEKLIILMKMADNDLSENFLRNVIIHSVDYILYMERFSLKQIYRVRKEANSCAEEVLDVLQT</sequence>
<dbReference type="AlphaFoldDB" id="E4QBV6"/>
<accession>E4QBV6</accession>
<dbReference type="Gene3D" id="3.40.50.300">
    <property type="entry name" value="P-loop containing nucleotide triphosphate hydrolases"/>
    <property type="match status" value="1"/>
</dbReference>
<dbReference type="PANTHER" id="PTHR30486">
    <property type="entry name" value="TWITCHING MOTILITY PROTEIN PILT"/>
    <property type="match status" value="1"/>
</dbReference>
<dbReference type="InterPro" id="IPR001482">
    <property type="entry name" value="T2SS/T4SS_dom"/>
</dbReference>
<reference evidence="3 4" key="2">
    <citation type="journal article" date="2011" name="J. Bacteriol.">
        <title>Complete genome sequences for the anaerobic, extremely thermophilic plant biomass-degrading bacteria Caldicellulosiruptor hydrothermalis, Caldicellulosiruptor kristjanssonii, Caldicellulosiruptor kronotskyensis, Caldicellulosiruptor owensenis, and Caldicellulosiruptor lactoaceticus.</title>
        <authorList>
            <person name="Blumer-Schuette S.E."/>
            <person name="Ozdemir I."/>
            <person name="Mistry D."/>
            <person name="Lucas S."/>
            <person name="Lapidus A."/>
            <person name="Cheng J.F."/>
            <person name="Goodwin L.A."/>
            <person name="Pitluck S."/>
            <person name="Land M.L."/>
            <person name="Hauser L.J."/>
            <person name="Woyke T."/>
            <person name="Mikhailova N."/>
            <person name="Pati A."/>
            <person name="Kyrpides N.C."/>
            <person name="Ivanova N."/>
            <person name="Detter J.C."/>
            <person name="Walston-Davenport K."/>
            <person name="Han S."/>
            <person name="Adams M.W."/>
            <person name="Kelly R.M."/>
        </authorList>
    </citation>
    <scope>NUCLEOTIDE SEQUENCE [LARGE SCALE GENOMIC DNA]</scope>
    <source>
        <strain evidence="4">DSM 18901 / VKM B-2411 / 108</strain>
    </source>
</reference>
<name>E4QBV6_CALH1</name>
<dbReference type="PANTHER" id="PTHR30486:SF6">
    <property type="entry name" value="TYPE IV PILUS RETRACTATION ATPASE PILT"/>
    <property type="match status" value="1"/>
</dbReference>
<dbReference type="GO" id="GO:0016887">
    <property type="term" value="F:ATP hydrolysis activity"/>
    <property type="evidence" value="ECO:0007669"/>
    <property type="project" value="InterPro"/>
</dbReference>